<dbReference type="Proteomes" id="UP000799429">
    <property type="component" value="Unassembled WGS sequence"/>
</dbReference>
<sequence>MLMQLGIFRAVHYEKLRTQLCRFWINHYSFPEQPGGNYTYVYHITQPESIYTIIYIGVLRSFSLCTYRGVISQLALERGCDRFDVHRESNIAYLKVDFLSNKQLLLASQTIGRGIVRYVTVRLSLWADFFGQQSTGDRLRLIRRMVCLIPDLTKKGY</sequence>
<keyword evidence="2" id="KW-1185">Reference proteome</keyword>
<organism evidence="1 2">
    <name type="scientific">Patellaria atrata CBS 101060</name>
    <dbReference type="NCBI Taxonomy" id="1346257"/>
    <lineage>
        <taxon>Eukaryota</taxon>
        <taxon>Fungi</taxon>
        <taxon>Dikarya</taxon>
        <taxon>Ascomycota</taxon>
        <taxon>Pezizomycotina</taxon>
        <taxon>Dothideomycetes</taxon>
        <taxon>Dothideomycetes incertae sedis</taxon>
        <taxon>Patellariales</taxon>
        <taxon>Patellariaceae</taxon>
        <taxon>Patellaria</taxon>
    </lineage>
</organism>
<accession>A0A9P4VUH7</accession>
<evidence type="ECO:0000313" key="1">
    <source>
        <dbReference type="EMBL" id="KAF2840629.1"/>
    </source>
</evidence>
<dbReference type="EMBL" id="MU006092">
    <property type="protein sequence ID" value="KAF2840629.1"/>
    <property type="molecule type" value="Genomic_DNA"/>
</dbReference>
<dbReference type="AlphaFoldDB" id="A0A9P4VUH7"/>
<gene>
    <name evidence="1" type="ORF">M501DRAFT_623424</name>
</gene>
<proteinExistence type="predicted"/>
<comment type="caution">
    <text evidence="1">The sequence shown here is derived from an EMBL/GenBank/DDBJ whole genome shotgun (WGS) entry which is preliminary data.</text>
</comment>
<protein>
    <submittedName>
        <fullName evidence="1">Uncharacterized protein</fullName>
    </submittedName>
</protein>
<reference evidence="1" key="1">
    <citation type="journal article" date="2020" name="Stud. Mycol.">
        <title>101 Dothideomycetes genomes: a test case for predicting lifestyles and emergence of pathogens.</title>
        <authorList>
            <person name="Haridas S."/>
            <person name="Albert R."/>
            <person name="Binder M."/>
            <person name="Bloem J."/>
            <person name="Labutti K."/>
            <person name="Salamov A."/>
            <person name="Andreopoulos B."/>
            <person name="Baker S."/>
            <person name="Barry K."/>
            <person name="Bills G."/>
            <person name="Bluhm B."/>
            <person name="Cannon C."/>
            <person name="Castanera R."/>
            <person name="Culley D."/>
            <person name="Daum C."/>
            <person name="Ezra D."/>
            <person name="Gonzalez J."/>
            <person name="Henrissat B."/>
            <person name="Kuo A."/>
            <person name="Liang C."/>
            <person name="Lipzen A."/>
            <person name="Lutzoni F."/>
            <person name="Magnuson J."/>
            <person name="Mondo S."/>
            <person name="Nolan M."/>
            <person name="Ohm R."/>
            <person name="Pangilinan J."/>
            <person name="Park H.-J."/>
            <person name="Ramirez L."/>
            <person name="Alfaro M."/>
            <person name="Sun H."/>
            <person name="Tritt A."/>
            <person name="Yoshinaga Y."/>
            <person name="Zwiers L.-H."/>
            <person name="Turgeon B."/>
            <person name="Goodwin S."/>
            <person name="Spatafora J."/>
            <person name="Crous P."/>
            <person name="Grigoriev I."/>
        </authorList>
    </citation>
    <scope>NUCLEOTIDE SEQUENCE</scope>
    <source>
        <strain evidence="1">CBS 101060</strain>
    </source>
</reference>
<evidence type="ECO:0000313" key="2">
    <source>
        <dbReference type="Proteomes" id="UP000799429"/>
    </source>
</evidence>
<name>A0A9P4VUH7_9PEZI</name>